<name>A0ABP0F1H7_CLALP</name>
<dbReference type="Proteomes" id="UP001642483">
    <property type="component" value="Unassembled WGS sequence"/>
</dbReference>
<comment type="caution">
    <text evidence="2">The sequence shown here is derived from an EMBL/GenBank/DDBJ whole genome shotgun (WGS) entry which is preliminary data.</text>
</comment>
<proteinExistence type="predicted"/>
<feature type="transmembrane region" description="Helical" evidence="1">
    <location>
        <begin position="12"/>
        <end position="30"/>
    </location>
</feature>
<accession>A0ABP0F1H7</accession>
<organism evidence="2 3">
    <name type="scientific">Clavelina lepadiformis</name>
    <name type="common">Light-bulb sea squirt</name>
    <name type="synonym">Ascidia lepadiformis</name>
    <dbReference type="NCBI Taxonomy" id="159417"/>
    <lineage>
        <taxon>Eukaryota</taxon>
        <taxon>Metazoa</taxon>
        <taxon>Chordata</taxon>
        <taxon>Tunicata</taxon>
        <taxon>Ascidiacea</taxon>
        <taxon>Aplousobranchia</taxon>
        <taxon>Clavelinidae</taxon>
        <taxon>Clavelina</taxon>
    </lineage>
</organism>
<protein>
    <submittedName>
        <fullName evidence="2">Uncharacterized protein</fullName>
    </submittedName>
</protein>
<dbReference type="EMBL" id="CAWYQH010000001">
    <property type="protein sequence ID" value="CAK8672538.1"/>
    <property type="molecule type" value="Genomic_DNA"/>
</dbReference>
<keyword evidence="1" id="KW-0812">Transmembrane</keyword>
<keyword evidence="1" id="KW-0472">Membrane</keyword>
<evidence type="ECO:0000313" key="3">
    <source>
        <dbReference type="Proteomes" id="UP001642483"/>
    </source>
</evidence>
<keyword evidence="3" id="KW-1185">Reference proteome</keyword>
<gene>
    <name evidence="2" type="ORF">CVLEPA_LOCUS1477</name>
</gene>
<reference evidence="2 3" key="1">
    <citation type="submission" date="2024-02" db="EMBL/GenBank/DDBJ databases">
        <authorList>
            <person name="Daric V."/>
            <person name="Darras S."/>
        </authorList>
    </citation>
    <scope>NUCLEOTIDE SEQUENCE [LARGE SCALE GENOMIC DNA]</scope>
</reference>
<evidence type="ECO:0000313" key="2">
    <source>
        <dbReference type="EMBL" id="CAK8672538.1"/>
    </source>
</evidence>
<evidence type="ECO:0000256" key="1">
    <source>
        <dbReference type="SAM" id="Phobius"/>
    </source>
</evidence>
<sequence>MAHLKVMERKLKFIFVIVMVIELDVNFYTFRDSVLGPVLDCYYMYTMFSMLRKDGMVTTGDVVQDLAKETKISPIDCDLQKENVVNAEGSLFEKIQYELDRIRTKNDKIKFLRFNYAYSYDVTNLTGKQFLQLLVKILNDDWKIGEGILLSADEKYQVAILKYSATQLAIKTYPIPGDEPCNRGIFSKLFDDNYVQLTQNSKEEFKDYYAPDKIKLLRKNSREKFPIFLEQKMTQNFINLQPYNYPFIGLLFEIARTDITTDAYLEARGILNNVPVAACVKLAMDTQQTGKLKKVFGERIQLIKYTKRDTVVRQKADLRMVAAKEIILQ</sequence>
<keyword evidence="1" id="KW-1133">Transmembrane helix</keyword>